<evidence type="ECO:0000256" key="4">
    <source>
        <dbReference type="ARBA" id="ARBA00022617"/>
    </source>
</evidence>
<evidence type="ECO:0000256" key="1">
    <source>
        <dbReference type="ARBA" id="ARBA00002347"/>
    </source>
</evidence>
<evidence type="ECO:0000256" key="13">
    <source>
        <dbReference type="SAM" id="MobiDB-lite"/>
    </source>
</evidence>
<organism evidence="16">
    <name type="scientific">Selaginella moellendorffii</name>
    <name type="common">Spikemoss</name>
    <dbReference type="NCBI Taxonomy" id="88036"/>
    <lineage>
        <taxon>Eukaryota</taxon>
        <taxon>Viridiplantae</taxon>
        <taxon>Streptophyta</taxon>
        <taxon>Embryophyta</taxon>
        <taxon>Tracheophyta</taxon>
        <taxon>Lycopodiopsida</taxon>
        <taxon>Selaginellales</taxon>
        <taxon>Selaginellaceae</taxon>
        <taxon>Selaginella</taxon>
    </lineage>
</organism>
<dbReference type="FunFam" id="1.10.760.10:FF:000021">
    <property type="entry name" value="Cytochrome c6, chloroplastic"/>
    <property type="match status" value="1"/>
</dbReference>
<accession>D8TC40</accession>
<evidence type="ECO:0000256" key="2">
    <source>
        <dbReference type="ARBA" id="ARBA00009650"/>
    </source>
</evidence>
<keyword evidence="8" id="KW-0793">Thylakoid</keyword>
<evidence type="ECO:0000256" key="8">
    <source>
        <dbReference type="ARBA" id="ARBA00023078"/>
    </source>
</evidence>
<dbReference type="PANTHER" id="PTHR34688">
    <property type="entry name" value="CYTOCHROME C6, CHLOROPLASTIC"/>
    <property type="match status" value="1"/>
</dbReference>
<dbReference type="InterPro" id="IPR023655">
    <property type="entry name" value="Cyt_C6"/>
</dbReference>
<evidence type="ECO:0000259" key="14">
    <source>
        <dbReference type="PROSITE" id="PS51007"/>
    </source>
</evidence>
<dbReference type="Gene3D" id="1.10.760.10">
    <property type="entry name" value="Cytochrome c-like domain"/>
    <property type="match status" value="1"/>
</dbReference>
<dbReference type="GO" id="GO:0005506">
    <property type="term" value="F:iron ion binding"/>
    <property type="evidence" value="ECO:0007669"/>
    <property type="project" value="InterPro"/>
</dbReference>
<evidence type="ECO:0000256" key="5">
    <source>
        <dbReference type="ARBA" id="ARBA00022723"/>
    </source>
</evidence>
<evidence type="ECO:0000256" key="10">
    <source>
        <dbReference type="ARBA" id="ARBA00031247"/>
    </source>
</evidence>
<dbReference type="Pfam" id="PF11282">
    <property type="entry name" value="DUF3082"/>
    <property type="match status" value="1"/>
</dbReference>
<keyword evidence="4 12" id="KW-0349">Heme</keyword>
<dbReference type="KEGG" id="smo:SELMODRAFT_449033"/>
<feature type="domain" description="Cytochrome c" evidence="14">
    <location>
        <begin position="195"/>
        <end position="287"/>
    </location>
</feature>
<keyword evidence="3" id="KW-0813">Transport</keyword>
<dbReference type="InterPro" id="IPR009056">
    <property type="entry name" value="Cyt_c-like_dom"/>
</dbReference>
<dbReference type="InterPro" id="IPR036909">
    <property type="entry name" value="Cyt_c-like_dom_sf"/>
</dbReference>
<feature type="region of interest" description="Disordered" evidence="13">
    <location>
        <begin position="1"/>
        <end position="37"/>
    </location>
</feature>
<dbReference type="OrthoDB" id="1930491at2759"/>
<dbReference type="SUPFAM" id="SSF46626">
    <property type="entry name" value="Cytochrome c"/>
    <property type="match status" value="1"/>
</dbReference>
<keyword evidence="7 12" id="KW-0408">Iron</keyword>
<feature type="compositionally biased region" description="Basic and acidic residues" evidence="13">
    <location>
        <begin position="19"/>
        <end position="37"/>
    </location>
</feature>
<sequence length="295" mass="31516">MAILVGSPRAPTVRSSSTLREEDSSSRKRQEMEIVEPSRPRFDRIPYAPSSAELLNPKLIQPHVKPARFWRPQRGWGKSYKKPTPQQSITGSVLGALCAAGAFKGVTASYDHLSTHPLVHNAPFGLTDDVNQALATTVLGLGWLAISLFAASSVGLALLSAKLLTQSSADVSKRSFAMALVFALSCAFTNSVGESDASTGAETFQRSCIGCHARGGNILQAGATLGADDLQRNGISTVEDIVKITYYGKGRMPGFGEGCKPQGQCTFASRLSDQDIQALAEFVKSQADQGWPRLD</sequence>
<evidence type="ECO:0000256" key="3">
    <source>
        <dbReference type="ARBA" id="ARBA00022448"/>
    </source>
</evidence>
<dbReference type="eggNOG" id="ENOG502RYDY">
    <property type="taxonomic scope" value="Eukaryota"/>
</dbReference>
<name>D8TC40_SELML</name>
<evidence type="ECO:0000256" key="12">
    <source>
        <dbReference type="PROSITE-ProRule" id="PRU00433"/>
    </source>
</evidence>
<dbReference type="Proteomes" id="UP000001514">
    <property type="component" value="Unassembled WGS sequence"/>
</dbReference>
<dbReference type="EMBL" id="GL377714">
    <property type="protein sequence ID" value="EFJ05808.1"/>
    <property type="molecule type" value="Genomic_DNA"/>
</dbReference>
<reference evidence="15 16" key="1">
    <citation type="journal article" date="2011" name="Science">
        <title>The Selaginella genome identifies genetic changes associated with the evolution of vascular plants.</title>
        <authorList>
            <person name="Banks J.A."/>
            <person name="Nishiyama T."/>
            <person name="Hasebe M."/>
            <person name="Bowman J.L."/>
            <person name="Gribskov M."/>
            <person name="dePamphilis C."/>
            <person name="Albert V.A."/>
            <person name="Aono N."/>
            <person name="Aoyama T."/>
            <person name="Ambrose B.A."/>
            <person name="Ashton N.W."/>
            <person name="Axtell M.J."/>
            <person name="Barker E."/>
            <person name="Barker M.S."/>
            <person name="Bennetzen J.L."/>
            <person name="Bonawitz N.D."/>
            <person name="Chapple C."/>
            <person name="Cheng C."/>
            <person name="Correa L.G."/>
            <person name="Dacre M."/>
            <person name="DeBarry J."/>
            <person name="Dreyer I."/>
            <person name="Elias M."/>
            <person name="Engstrom E.M."/>
            <person name="Estelle M."/>
            <person name="Feng L."/>
            <person name="Finet C."/>
            <person name="Floyd S.K."/>
            <person name="Frommer W.B."/>
            <person name="Fujita T."/>
            <person name="Gramzow L."/>
            <person name="Gutensohn M."/>
            <person name="Harholt J."/>
            <person name="Hattori M."/>
            <person name="Heyl A."/>
            <person name="Hirai T."/>
            <person name="Hiwatashi Y."/>
            <person name="Ishikawa M."/>
            <person name="Iwata M."/>
            <person name="Karol K.G."/>
            <person name="Koehler B."/>
            <person name="Kolukisaoglu U."/>
            <person name="Kubo M."/>
            <person name="Kurata T."/>
            <person name="Lalonde S."/>
            <person name="Li K."/>
            <person name="Li Y."/>
            <person name="Litt A."/>
            <person name="Lyons E."/>
            <person name="Manning G."/>
            <person name="Maruyama T."/>
            <person name="Michael T.P."/>
            <person name="Mikami K."/>
            <person name="Miyazaki S."/>
            <person name="Morinaga S."/>
            <person name="Murata T."/>
            <person name="Mueller-Roeber B."/>
            <person name="Nelson D.R."/>
            <person name="Obara M."/>
            <person name="Oguri Y."/>
            <person name="Olmstead R.G."/>
            <person name="Onodera N."/>
            <person name="Petersen B.L."/>
            <person name="Pils B."/>
            <person name="Prigge M."/>
            <person name="Rensing S.A."/>
            <person name="Riano-Pachon D.M."/>
            <person name="Roberts A.W."/>
            <person name="Sato Y."/>
            <person name="Scheller H.V."/>
            <person name="Schulz B."/>
            <person name="Schulz C."/>
            <person name="Shakirov E.V."/>
            <person name="Shibagaki N."/>
            <person name="Shinohara N."/>
            <person name="Shippen D.E."/>
            <person name="Soerensen I."/>
            <person name="Sotooka R."/>
            <person name="Sugimoto N."/>
            <person name="Sugita M."/>
            <person name="Sumikawa N."/>
            <person name="Tanurdzic M."/>
            <person name="Theissen G."/>
            <person name="Ulvskov P."/>
            <person name="Wakazuki S."/>
            <person name="Weng J.K."/>
            <person name="Willats W.W."/>
            <person name="Wipf D."/>
            <person name="Wolf P.G."/>
            <person name="Yang L."/>
            <person name="Zimmer A.D."/>
            <person name="Zhu Q."/>
            <person name="Mitros T."/>
            <person name="Hellsten U."/>
            <person name="Loque D."/>
            <person name="Otillar R."/>
            <person name="Salamov A."/>
            <person name="Schmutz J."/>
            <person name="Shapiro H."/>
            <person name="Lindquist E."/>
            <person name="Lucas S."/>
            <person name="Rokhsar D."/>
            <person name="Grigoriev I.V."/>
        </authorList>
    </citation>
    <scope>NUCLEOTIDE SEQUENCE [LARGE SCALE GENOMIC DNA]</scope>
</reference>
<keyword evidence="16" id="KW-1185">Reference proteome</keyword>
<dbReference type="InParanoid" id="D8TC40"/>
<dbReference type="HOGENOM" id="CLU_944600_0_0_1"/>
<evidence type="ECO:0000256" key="7">
    <source>
        <dbReference type="ARBA" id="ARBA00023004"/>
    </source>
</evidence>
<dbReference type="GO" id="GO:0020037">
    <property type="term" value="F:heme binding"/>
    <property type="evidence" value="ECO:0007669"/>
    <property type="project" value="InterPro"/>
</dbReference>
<evidence type="ECO:0000313" key="15">
    <source>
        <dbReference type="EMBL" id="EFJ05808.1"/>
    </source>
</evidence>
<dbReference type="Pfam" id="PF13442">
    <property type="entry name" value="Cytochrome_CBB3"/>
    <property type="match status" value="1"/>
</dbReference>
<evidence type="ECO:0000256" key="9">
    <source>
        <dbReference type="ARBA" id="ARBA00030448"/>
    </source>
</evidence>
<dbReference type="InterPro" id="IPR021434">
    <property type="entry name" value="DUF3082"/>
</dbReference>
<dbReference type="PANTHER" id="PTHR34688:SF2">
    <property type="entry name" value="CYTOCHROME C6, CHLOROPLASTIC"/>
    <property type="match status" value="1"/>
</dbReference>
<dbReference type="AlphaFoldDB" id="D8TC40"/>
<gene>
    <name evidence="15" type="ORF">SELMODRAFT_449033</name>
</gene>
<protein>
    <recommendedName>
        <fullName evidence="11">Cytochrome c-553</fullName>
    </recommendedName>
    <alternativeName>
        <fullName evidence="10">Cytochrome c553</fullName>
    </alternativeName>
    <alternativeName>
        <fullName evidence="9">Soluble cytochrome f</fullName>
    </alternativeName>
</protein>
<evidence type="ECO:0000313" key="16">
    <source>
        <dbReference type="Proteomes" id="UP000001514"/>
    </source>
</evidence>
<dbReference type="Gramene" id="EFJ05808">
    <property type="protein sequence ID" value="EFJ05808"/>
    <property type="gene ID" value="SELMODRAFT_449033"/>
</dbReference>
<dbReference type="GO" id="GO:0009055">
    <property type="term" value="F:electron transfer activity"/>
    <property type="evidence" value="ECO:0007669"/>
    <property type="project" value="InterPro"/>
</dbReference>
<keyword evidence="5 12" id="KW-0479">Metal-binding</keyword>
<evidence type="ECO:0000256" key="11">
    <source>
        <dbReference type="ARBA" id="ARBA00033211"/>
    </source>
</evidence>
<dbReference type="STRING" id="88036.D8TC40"/>
<comment type="similarity">
    <text evidence="2">Belongs to the cytochrome c family. PetJ subfamily.</text>
</comment>
<evidence type="ECO:0000256" key="6">
    <source>
        <dbReference type="ARBA" id="ARBA00022982"/>
    </source>
</evidence>
<keyword evidence="6" id="KW-0249">Electron transport</keyword>
<dbReference type="PROSITE" id="PS51007">
    <property type="entry name" value="CYTC"/>
    <property type="match status" value="1"/>
</dbReference>
<comment type="function">
    <text evidence="1">Functions as an electron carrier between membrane-bound cytochrome b6-f and photosystem I in oxygenic photosynthesis.</text>
</comment>
<proteinExistence type="inferred from homology"/>